<organism evidence="1">
    <name type="scientific">Arion vulgaris</name>
    <dbReference type="NCBI Taxonomy" id="1028688"/>
    <lineage>
        <taxon>Eukaryota</taxon>
        <taxon>Metazoa</taxon>
        <taxon>Spiralia</taxon>
        <taxon>Lophotrochozoa</taxon>
        <taxon>Mollusca</taxon>
        <taxon>Gastropoda</taxon>
        <taxon>Heterobranchia</taxon>
        <taxon>Euthyneura</taxon>
        <taxon>Panpulmonata</taxon>
        <taxon>Eupulmonata</taxon>
        <taxon>Stylommatophora</taxon>
        <taxon>Helicina</taxon>
        <taxon>Arionoidea</taxon>
        <taxon>Arionidae</taxon>
        <taxon>Arion</taxon>
    </lineage>
</organism>
<gene>
    <name evidence="1" type="primary">ORF131390</name>
</gene>
<sequence length="56" mass="6581">MLFQLLFHSASNHEENWYGQSLDTVGDIAKIETYQHVQTAIKIFQIETEANDRNER</sequence>
<dbReference type="EMBL" id="HACG01035550">
    <property type="protein sequence ID" value="CEK82415.1"/>
    <property type="molecule type" value="Transcribed_RNA"/>
</dbReference>
<protein>
    <submittedName>
        <fullName evidence="1">Uncharacterized protein</fullName>
    </submittedName>
</protein>
<accession>A0A0B7AR64</accession>
<dbReference type="AlphaFoldDB" id="A0A0B7AR64"/>
<evidence type="ECO:0000313" key="1">
    <source>
        <dbReference type="EMBL" id="CEK82415.1"/>
    </source>
</evidence>
<reference evidence="1" key="1">
    <citation type="submission" date="2014-12" db="EMBL/GenBank/DDBJ databases">
        <title>Insight into the proteome of Arion vulgaris.</title>
        <authorList>
            <person name="Aradska J."/>
            <person name="Bulat T."/>
            <person name="Smidak R."/>
            <person name="Sarate P."/>
            <person name="Gangsoo J."/>
            <person name="Sialana F."/>
            <person name="Bilban M."/>
            <person name="Lubec G."/>
        </authorList>
    </citation>
    <scope>NUCLEOTIDE SEQUENCE</scope>
    <source>
        <tissue evidence="1">Skin</tissue>
    </source>
</reference>
<name>A0A0B7AR64_9EUPU</name>
<proteinExistence type="predicted"/>